<dbReference type="InterPro" id="IPR050816">
    <property type="entry name" value="Flavin-dep_Halogenase_NPB"/>
</dbReference>
<proteinExistence type="predicted"/>
<dbReference type="Pfam" id="PF04820">
    <property type="entry name" value="Trp_halogenase"/>
    <property type="match status" value="2"/>
</dbReference>
<dbReference type="PANTHER" id="PTHR43747">
    <property type="entry name" value="FAD-BINDING PROTEIN"/>
    <property type="match status" value="1"/>
</dbReference>
<dbReference type="EMBL" id="PTIY01000002">
    <property type="protein sequence ID" value="PPK73375.1"/>
    <property type="molecule type" value="Genomic_DNA"/>
</dbReference>
<protein>
    <submittedName>
        <fullName evidence="1">Flavin-dependent dehydrogenase</fullName>
    </submittedName>
</protein>
<evidence type="ECO:0000313" key="1">
    <source>
        <dbReference type="EMBL" id="PPK73375.1"/>
    </source>
</evidence>
<accession>A0A2S6H7B8</accession>
<dbReference type="AlphaFoldDB" id="A0A2S6H7B8"/>
<evidence type="ECO:0000313" key="2">
    <source>
        <dbReference type="Proteomes" id="UP000238071"/>
    </source>
</evidence>
<comment type="caution">
    <text evidence="1">The sequence shown here is derived from an EMBL/GenBank/DDBJ whole genome shotgun (WGS) entry which is preliminary data.</text>
</comment>
<dbReference type="PANTHER" id="PTHR43747:SF1">
    <property type="entry name" value="SLR1998 PROTEIN"/>
    <property type="match status" value="1"/>
</dbReference>
<dbReference type="InterPro" id="IPR006905">
    <property type="entry name" value="Flavin_halogenase"/>
</dbReference>
<dbReference type="RefSeq" id="WP_104422620.1">
    <property type="nucleotide sequence ID" value="NZ_PTIY01000002.1"/>
</dbReference>
<dbReference type="GO" id="GO:0004497">
    <property type="term" value="F:monooxygenase activity"/>
    <property type="evidence" value="ECO:0007669"/>
    <property type="project" value="InterPro"/>
</dbReference>
<dbReference type="Gene3D" id="3.30.9.100">
    <property type="match status" value="1"/>
</dbReference>
<dbReference type="PRINTS" id="PR00411">
    <property type="entry name" value="PNDRDTASEI"/>
</dbReference>
<dbReference type="SUPFAM" id="SSF51905">
    <property type="entry name" value="FAD/NAD(P)-binding domain"/>
    <property type="match status" value="1"/>
</dbReference>
<dbReference type="Gene3D" id="3.50.50.60">
    <property type="entry name" value="FAD/NAD(P)-binding domain"/>
    <property type="match status" value="1"/>
</dbReference>
<dbReference type="Proteomes" id="UP000238071">
    <property type="component" value="Unassembled WGS sequence"/>
</dbReference>
<dbReference type="OrthoDB" id="6310849at2"/>
<reference evidence="1 2" key="1">
    <citation type="submission" date="2018-02" db="EMBL/GenBank/DDBJ databases">
        <title>Subsurface microbial communities from deep shales in Ohio and West Virginia, USA.</title>
        <authorList>
            <person name="Wrighton K."/>
        </authorList>
    </citation>
    <scope>NUCLEOTIDE SEQUENCE [LARGE SCALE GENOMIC DNA]</scope>
    <source>
        <strain evidence="1 2">OWC-G53F</strain>
    </source>
</reference>
<sequence length="367" mass="40444">MRSNLIDAGVDVFIVGAGPAGAAAAISLSQIAPHLRVCLADAGRDRPFRVGESVPPPIKPFLDHLGLGPAFIQADHCPSFHTLSAWGGQELIGNEFFLYVHNTGWRLDRDRFDRMLADEATRLGAKPLTATVRSLSPCAQGWRIDCGAAGKFAARFVIDASGRSALLPRLLKIPSVKIDKLVACAVFFEQQSVPDAPGADAAVIESFRDGWWYSAAIPGSRRVAMLMTDADIARQLRISQLPAWMAYLAETRHIQPLIASCRPLAPPAFWSAASRNFGSAYPFGILGIGDAISSFDPLSSQGIIKAIRSGLFASYAIADYFLRNDETGIARYYALMNREFDAYLTTRHEYYRQEQRWPDAPFWNRRH</sequence>
<gene>
    <name evidence="1" type="ORF">B0F88_102360</name>
</gene>
<name>A0A2S6H7B8_9GAMM</name>
<keyword evidence="2" id="KW-1185">Reference proteome</keyword>
<organism evidence="1 2">
    <name type="scientific">Methylobacter tundripaludum</name>
    <dbReference type="NCBI Taxonomy" id="173365"/>
    <lineage>
        <taxon>Bacteria</taxon>
        <taxon>Pseudomonadati</taxon>
        <taxon>Pseudomonadota</taxon>
        <taxon>Gammaproteobacteria</taxon>
        <taxon>Methylococcales</taxon>
        <taxon>Methylococcaceae</taxon>
        <taxon>Methylobacter</taxon>
    </lineage>
</organism>
<dbReference type="InterPro" id="IPR036188">
    <property type="entry name" value="FAD/NAD-bd_sf"/>
</dbReference>